<protein>
    <submittedName>
        <fullName evidence="2">Uncharacterized protein</fullName>
    </submittedName>
</protein>
<reference evidence="2 3" key="1">
    <citation type="journal article" date="2016" name="Mol. Biol. Evol.">
        <title>Comparative Genomics of Early-Diverging Mushroom-Forming Fungi Provides Insights into the Origins of Lignocellulose Decay Capabilities.</title>
        <authorList>
            <person name="Nagy L.G."/>
            <person name="Riley R."/>
            <person name="Tritt A."/>
            <person name="Adam C."/>
            <person name="Daum C."/>
            <person name="Floudas D."/>
            <person name="Sun H."/>
            <person name="Yadav J.S."/>
            <person name="Pangilinan J."/>
            <person name="Larsson K.H."/>
            <person name="Matsuura K."/>
            <person name="Barry K."/>
            <person name="Labutti K."/>
            <person name="Kuo R."/>
            <person name="Ohm R.A."/>
            <person name="Bhattacharya S.S."/>
            <person name="Shirouzu T."/>
            <person name="Yoshinaga Y."/>
            <person name="Martin F.M."/>
            <person name="Grigoriev I.V."/>
            <person name="Hibbett D.S."/>
        </authorList>
    </citation>
    <scope>NUCLEOTIDE SEQUENCE [LARGE SCALE GENOMIC DNA]</scope>
    <source>
        <strain evidence="2 3">HHB12733</strain>
    </source>
</reference>
<dbReference type="InParanoid" id="A0A165EPU8"/>
<accession>A0A165EPU8</accession>
<keyword evidence="3" id="KW-1185">Reference proteome</keyword>
<organism evidence="2 3">
    <name type="scientific">Calocera cornea HHB12733</name>
    <dbReference type="NCBI Taxonomy" id="1353952"/>
    <lineage>
        <taxon>Eukaryota</taxon>
        <taxon>Fungi</taxon>
        <taxon>Dikarya</taxon>
        <taxon>Basidiomycota</taxon>
        <taxon>Agaricomycotina</taxon>
        <taxon>Dacrymycetes</taxon>
        <taxon>Dacrymycetales</taxon>
        <taxon>Dacrymycetaceae</taxon>
        <taxon>Calocera</taxon>
    </lineage>
</organism>
<evidence type="ECO:0000313" key="2">
    <source>
        <dbReference type="EMBL" id="KZT55293.1"/>
    </source>
</evidence>
<dbReference type="AlphaFoldDB" id="A0A165EPU8"/>
<dbReference type="Proteomes" id="UP000076842">
    <property type="component" value="Unassembled WGS sequence"/>
</dbReference>
<proteinExistence type="predicted"/>
<name>A0A165EPU8_9BASI</name>
<gene>
    <name evidence="2" type="ORF">CALCODRAFT_484855</name>
</gene>
<sequence length="107" mass="11352">MEWEKEVKVDDTKRNSAGPVKTGLLPAARRPPPADGAAALPCQNDDEWAHQGPGLPIARGEGDEKVPPGSDLGARRGAPPYWPIGPIAPGFLMAMITRKGMVGILYV</sequence>
<feature type="region of interest" description="Disordered" evidence="1">
    <location>
        <begin position="1"/>
        <end position="79"/>
    </location>
</feature>
<evidence type="ECO:0000313" key="3">
    <source>
        <dbReference type="Proteomes" id="UP000076842"/>
    </source>
</evidence>
<feature type="compositionally biased region" description="Basic and acidic residues" evidence="1">
    <location>
        <begin position="1"/>
        <end position="14"/>
    </location>
</feature>
<evidence type="ECO:0000256" key="1">
    <source>
        <dbReference type="SAM" id="MobiDB-lite"/>
    </source>
</evidence>
<dbReference type="EMBL" id="KV423997">
    <property type="protein sequence ID" value="KZT55293.1"/>
    <property type="molecule type" value="Genomic_DNA"/>
</dbReference>